<dbReference type="SUPFAM" id="SSF53167">
    <property type="entry name" value="Purine and uridine phosphorylases"/>
    <property type="match status" value="1"/>
</dbReference>
<reference evidence="9 10" key="1">
    <citation type="journal article" date="2010" name="Stand. Genomic Sci.">
        <title>Complete genome sequence of Conexibacter woesei type strain (ID131577).</title>
        <authorList>
            <person name="Pukall R."/>
            <person name="Lapidus A."/>
            <person name="Glavina Del Rio T."/>
            <person name="Copeland A."/>
            <person name="Tice H."/>
            <person name="Cheng J.-F."/>
            <person name="Lucas S."/>
            <person name="Chen F."/>
            <person name="Nolan M."/>
            <person name="Bruce D."/>
            <person name="Goodwin L."/>
            <person name="Pitluck S."/>
            <person name="Mavromatis K."/>
            <person name="Ivanova N."/>
            <person name="Ovchinnikova G."/>
            <person name="Pati A."/>
            <person name="Chen A."/>
            <person name="Palaniappan K."/>
            <person name="Land M."/>
            <person name="Hauser L."/>
            <person name="Chang Y.-J."/>
            <person name="Jeffries C.D."/>
            <person name="Chain P."/>
            <person name="Meincke L."/>
            <person name="Sims D."/>
            <person name="Brettin T."/>
            <person name="Detter J.C."/>
            <person name="Rohde M."/>
            <person name="Goeker M."/>
            <person name="Bristow J."/>
            <person name="Eisen J.A."/>
            <person name="Markowitz V."/>
            <person name="Kyrpides N.C."/>
            <person name="Klenk H.-P."/>
            <person name="Hugenholtz P."/>
        </authorList>
    </citation>
    <scope>NUCLEOTIDE SEQUENCE [LARGE SCALE GENOMIC DNA]</scope>
    <source>
        <strain evidence="10">DSM 14684 / CIP 108061 / JCM 11494 / NBRC 100937 / ID131577</strain>
    </source>
</reference>
<keyword evidence="5" id="KW-0808">Transferase</keyword>
<dbReference type="Gene3D" id="3.40.50.1580">
    <property type="entry name" value="Nucleoside phosphorylase domain"/>
    <property type="match status" value="1"/>
</dbReference>
<dbReference type="PROSITE" id="PS01232">
    <property type="entry name" value="PNP_UDP_1"/>
    <property type="match status" value="1"/>
</dbReference>
<dbReference type="InterPro" id="IPR000845">
    <property type="entry name" value="Nucleoside_phosphorylase_d"/>
</dbReference>
<feature type="compositionally biased region" description="Gly residues" evidence="7">
    <location>
        <begin position="149"/>
        <end position="165"/>
    </location>
</feature>
<dbReference type="Proteomes" id="UP000008229">
    <property type="component" value="Chromosome"/>
</dbReference>
<dbReference type="eggNOG" id="COG2820">
    <property type="taxonomic scope" value="Bacteria"/>
</dbReference>
<dbReference type="EC" id="2.4.2.3" evidence="2"/>
<evidence type="ECO:0000256" key="6">
    <source>
        <dbReference type="ARBA" id="ARBA00048447"/>
    </source>
</evidence>
<organism evidence="9 10">
    <name type="scientific">Conexibacter woesei (strain DSM 14684 / CCUG 47730 / CIP 108061 / JCM 11494 / NBRC 100937 / ID131577)</name>
    <dbReference type="NCBI Taxonomy" id="469383"/>
    <lineage>
        <taxon>Bacteria</taxon>
        <taxon>Bacillati</taxon>
        <taxon>Actinomycetota</taxon>
        <taxon>Thermoleophilia</taxon>
        <taxon>Solirubrobacterales</taxon>
        <taxon>Conexibacteraceae</taxon>
        <taxon>Conexibacter</taxon>
    </lineage>
</organism>
<comment type="similarity">
    <text evidence="1">Belongs to the PNP/UDP phosphorylase family.</text>
</comment>
<sequence length="253" mass="25448">MLAADMATTLHIHPTADLSERVLLPGDPGRALLLAQSLLERPKMFNHHRGLWGYTGAAADGEPLTIQSTGMGGPSAAIVIEELARLGARRLVRVGSCGALLGGFALGDAIVAEEAIASDGTSRALGAGERVAADAALTDALTDAAAGEVSGGGKPGGPGEPGGGAVRRGAVVTTDLFYDPAGEHADPSDPAHPALAIEMETATLFQLSALRGLQAGCVLVVSDLLGPQRGRIDAEAMEAAAIRVGRIAVAALS</sequence>
<dbReference type="AlphaFoldDB" id="D3F119"/>
<dbReference type="GO" id="GO:0005829">
    <property type="term" value="C:cytosol"/>
    <property type="evidence" value="ECO:0007669"/>
    <property type="project" value="TreeGrafter"/>
</dbReference>
<dbReference type="Pfam" id="PF01048">
    <property type="entry name" value="PNP_UDP_1"/>
    <property type="match status" value="1"/>
</dbReference>
<dbReference type="EMBL" id="CP001854">
    <property type="protein sequence ID" value="ADB50095.1"/>
    <property type="molecule type" value="Genomic_DNA"/>
</dbReference>
<protein>
    <recommendedName>
        <fullName evidence="3">Uridine phosphorylase</fullName>
        <ecNumber evidence="2">2.4.2.3</ecNumber>
    </recommendedName>
</protein>
<evidence type="ECO:0000256" key="3">
    <source>
        <dbReference type="ARBA" id="ARBA00021980"/>
    </source>
</evidence>
<dbReference type="KEGG" id="cwo:Cwoe_1668"/>
<dbReference type="GO" id="GO:0004850">
    <property type="term" value="F:uridine phosphorylase activity"/>
    <property type="evidence" value="ECO:0007669"/>
    <property type="project" value="UniProtKB-EC"/>
</dbReference>
<dbReference type="STRING" id="469383.Cwoe_1668"/>
<evidence type="ECO:0000259" key="8">
    <source>
        <dbReference type="Pfam" id="PF01048"/>
    </source>
</evidence>
<evidence type="ECO:0000313" key="10">
    <source>
        <dbReference type="Proteomes" id="UP000008229"/>
    </source>
</evidence>
<feature type="region of interest" description="Disordered" evidence="7">
    <location>
        <begin position="146"/>
        <end position="165"/>
    </location>
</feature>
<evidence type="ECO:0000313" key="9">
    <source>
        <dbReference type="EMBL" id="ADB50095.1"/>
    </source>
</evidence>
<accession>D3F119</accession>
<proteinExistence type="inferred from homology"/>
<evidence type="ECO:0000256" key="4">
    <source>
        <dbReference type="ARBA" id="ARBA00022676"/>
    </source>
</evidence>
<evidence type="ECO:0000256" key="1">
    <source>
        <dbReference type="ARBA" id="ARBA00010456"/>
    </source>
</evidence>
<feature type="domain" description="Nucleoside phosphorylase" evidence="8">
    <location>
        <begin position="21"/>
        <end position="252"/>
    </location>
</feature>
<dbReference type="PANTHER" id="PTHR43691">
    <property type="entry name" value="URIDINE PHOSPHORYLASE"/>
    <property type="match status" value="1"/>
</dbReference>
<dbReference type="GO" id="GO:0009164">
    <property type="term" value="P:nucleoside catabolic process"/>
    <property type="evidence" value="ECO:0007669"/>
    <property type="project" value="UniProtKB-ARBA"/>
</dbReference>
<dbReference type="HOGENOM" id="CLU_068457_0_1_11"/>
<keyword evidence="10" id="KW-1185">Reference proteome</keyword>
<name>D3F119_CONWI</name>
<evidence type="ECO:0000256" key="2">
    <source>
        <dbReference type="ARBA" id="ARBA00011888"/>
    </source>
</evidence>
<comment type="catalytic activity">
    <reaction evidence="6">
        <text>uridine + phosphate = alpha-D-ribose 1-phosphate + uracil</text>
        <dbReference type="Rhea" id="RHEA:24388"/>
        <dbReference type="ChEBI" id="CHEBI:16704"/>
        <dbReference type="ChEBI" id="CHEBI:17568"/>
        <dbReference type="ChEBI" id="CHEBI:43474"/>
        <dbReference type="ChEBI" id="CHEBI:57720"/>
        <dbReference type="EC" id="2.4.2.3"/>
    </reaction>
</comment>
<dbReference type="PANTHER" id="PTHR43691:SF11">
    <property type="entry name" value="FI09636P-RELATED"/>
    <property type="match status" value="1"/>
</dbReference>
<reference evidence="10" key="2">
    <citation type="submission" date="2010-01" db="EMBL/GenBank/DDBJ databases">
        <title>The complete genome of Conexibacter woesei DSM 14684.</title>
        <authorList>
            <consortium name="US DOE Joint Genome Institute (JGI-PGF)"/>
            <person name="Lucas S."/>
            <person name="Copeland A."/>
            <person name="Lapidus A."/>
            <person name="Glavina del Rio T."/>
            <person name="Dalin E."/>
            <person name="Tice H."/>
            <person name="Bruce D."/>
            <person name="Goodwin L."/>
            <person name="Pitluck S."/>
            <person name="Kyrpides N."/>
            <person name="Mavromatis K."/>
            <person name="Ivanova N."/>
            <person name="Mikhailova N."/>
            <person name="Chertkov O."/>
            <person name="Brettin T."/>
            <person name="Detter J.C."/>
            <person name="Han C."/>
            <person name="Larimer F."/>
            <person name="Land M."/>
            <person name="Hauser L."/>
            <person name="Markowitz V."/>
            <person name="Cheng J.-F."/>
            <person name="Hugenholtz P."/>
            <person name="Woyke T."/>
            <person name="Wu D."/>
            <person name="Pukall R."/>
            <person name="Steenblock K."/>
            <person name="Schneider S."/>
            <person name="Klenk H.-P."/>
            <person name="Eisen J.A."/>
        </authorList>
    </citation>
    <scope>NUCLEOTIDE SEQUENCE [LARGE SCALE GENOMIC DNA]</scope>
    <source>
        <strain evidence="10">DSM 14684 / CIP 108061 / JCM 11494 / NBRC 100937 / ID131577</strain>
    </source>
</reference>
<evidence type="ECO:0000256" key="7">
    <source>
        <dbReference type="SAM" id="MobiDB-lite"/>
    </source>
</evidence>
<dbReference type="InterPro" id="IPR035994">
    <property type="entry name" value="Nucleoside_phosphorylase_sf"/>
</dbReference>
<dbReference type="InterPro" id="IPR018016">
    <property type="entry name" value="Nucleoside_phosphorylase_CS"/>
</dbReference>
<evidence type="ECO:0000256" key="5">
    <source>
        <dbReference type="ARBA" id="ARBA00022679"/>
    </source>
</evidence>
<gene>
    <name evidence="9" type="ordered locus">Cwoe_1668</name>
</gene>
<keyword evidence="4" id="KW-0328">Glycosyltransferase</keyword>